<evidence type="ECO:0000313" key="2">
    <source>
        <dbReference type="EMBL" id="RJT46028.1"/>
    </source>
</evidence>
<comment type="caution">
    <text evidence="2">The sequence shown here is derived from an EMBL/GenBank/DDBJ whole genome shotgun (WGS) entry which is preliminary data.</text>
</comment>
<dbReference type="Proteomes" id="UP000284908">
    <property type="component" value="Unassembled WGS sequence"/>
</dbReference>
<gene>
    <name evidence="2" type="ORF">D6C13_04915</name>
</gene>
<dbReference type="OrthoDB" id="6631526at2"/>
<feature type="region of interest" description="Disordered" evidence="1">
    <location>
        <begin position="1"/>
        <end position="49"/>
    </location>
</feature>
<organism evidence="2 3">
    <name type="scientific">Rahnella woolbedingensis</name>
    <dbReference type="NCBI Taxonomy" id="1510574"/>
    <lineage>
        <taxon>Bacteria</taxon>
        <taxon>Pseudomonadati</taxon>
        <taxon>Pseudomonadota</taxon>
        <taxon>Gammaproteobacteria</taxon>
        <taxon>Enterobacterales</taxon>
        <taxon>Yersiniaceae</taxon>
        <taxon>Rahnella</taxon>
    </lineage>
</organism>
<dbReference type="EMBL" id="RAHH01000005">
    <property type="protein sequence ID" value="RJT46028.1"/>
    <property type="molecule type" value="Genomic_DNA"/>
</dbReference>
<dbReference type="AlphaFoldDB" id="A0A419NCI0"/>
<protein>
    <submittedName>
        <fullName evidence="2">Uncharacterized protein</fullName>
    </submittedName>
</protein>
<evidence type="ECO:0000256" key="1">
    <source>
        <dbReference type="SAM" id="MobiDB-lite"/>
    </source>
</evidence>
<keyword evidence="3" id="KW-1185">Reference proteome</keyword>
<accession>A0A419NCI0</accession>
<proteinExistence type="predicted"/>
<feature type="compositionally biased region" description="Polar residues" evidence="1">
    <location>
        <begin position="1"/>
        <end position="19"/>
    </location>
</feature>
<reference evidence="2 3" key="1">
    <citation type="submission" date="2018-09" db="EMBL/GenBank/DDBJ databases">
        <authorList>
            <person name="Le Fleche-Mateos A."/>
        </authorList>
    </citation>
    <scope>NUCLEOTIDE SEQUENCE [LARGE SCALE GENOMIC DNA]</scope>
    <source>
        <strain evidence="2 3">DSM 27399</strain>
    </source>
</reference>
<evidence type="ECO:0000313" key="3">
    <source>
        <dbReference type="Proteomes" id="UP000284908"/>
    </source>
</evidence>
<dbReference type="RefSeq" id="WP_120131718.1">
    <property type="nucleotide sequence ID" value="NZ_RAHH01000005.1"/>
</dbReference>
<feature type="compositionally biased region" description="Basic and acidic residues" evidence="1">
    <location>
        <begin position="38"/>
        <end position="49"/>
    </location>
</feature>
<name>A0A419NCI0_9GAMM</name>
<sequence>MIENPTALTATQNTDQNKPASPGDVNEVNPRKAGCTEPEQKPEQPAKIDLPDLTRQRKLRSRTDSIISTAKKMLVSGIGPNEVACRLRLDPAVVLDLYNSSWNPTCRKVTPANAWTCQKLALQCFGTGAPLAEICRITDRPLFSVIKMLTAEGVSLSVLSQYLPAETAPLMVEYRKTLARHEASPKRRPIKINRFAAAAGQTQARQLQPDILGTGE</sequence>